<sequence>MDHLATLVEIADQLGDSPFGVVHRRLALSIGIVMLWVIGQHSTASRNSLAMRRLVSFSADLIFSFRAQHTGTKGEVGTFGDLPSGLGDPHAFLFLFFFL</sequence>
<comment type="caution">
    <text evidence="1">The sequence shown here is derived from an EMBL/GenBank/DDBJ whole genome shotgun (WGS) entry which is preliminary data.</text>
</comment>
<proteinExistence type="predicted"/>
<dbReference type="AlphaFoldDB" id="A0A9J6B846"/>
<keyword evidence="2" id="KW-1185">Reference proteome</keyword>
<dbReference type="EMBL" id="JACXVP010000001">
    <property type="protein sequence ID" value="KAG5632841.1"/>
    <property type="molecule type" value="Genomic_DNA"/>
</dbReference>
<accession>A0A9J6B846</accession>
<dbReference type="Proteomes" id="UP000824120">
    <property type="component" value="Chromosome 1"/>
</dbReference>
<evidence type="ECO:0000313" key="1">
    <source>
        <dbReference type="EMBL" id="KAG5632841.1"/>
    </source>
</evidence>
<protein>
    <submittedName>
        <fullName evidence="1">Uncharacterized protein</fullName>
    </submittedName>
</protein>
<name>A0A9J6B846_SOLCO</name>
<evidence type="ECO:0000313" key="2">
    <source>
        <dbReference type="Proteomes" id="UP000824120"/>
    </source>
</evidence>
<gene>
    <name evidence="1" type="ORF">H5410_004558</name>
</gene>
<organism evidence="1 2">
    <name type="scientific">Solanum commersonii</name>
    <name type="common">Commerson's wild potato</name>
    <name type="synonym">Commerson's nightshade</name>
    <dbReference type="NCBI Taxonomy" id="4109"/>
    <lineage>
        <taxon>Eukaryota</taxon>
        <taxon>Viridiplantae</taxon>
        <taxon>Streptophyta</taxon>
        <taxon>Embryophyta</taxon>
        <taxon>Tracheophyta</taxon>
        <taxon>Spermatophyta</taxon>
        <taxon>Magnoliopsida</taxon>
        <taxon>eudicotyledons</taxon>
        <taxon>Gunneridae</taxon>
        <taxon>Pentapetalae</taxon>
        <taxon>asterids</taxon>
        <taxon>lamiids</taxon>
        <taxon>Solanales</taxon>
        <taxon>Solanaceae</taxon>
        <taxon>Solanoideae</taxon>
        <taxon>Solaneae</taxon>
        <taxon>Solanum</taxon>
    </lineage>
</organism>
<reference evidence="1 2" key="1">
    <citation type="submission" date="2020-09" db="EMBL/GenBank/DDBJ databases">
        <title>De no assembly of potato wild relative species, Solanum commersonii.</title>
        <authorList>
            <person name="Cho K."/>
        </authorList>
    </citation>
    <scope>NUCLEOTIDE SEQUENCE [LARGE SCALE GENOMIC DNA]</scope>
    <source>
        <strain evidence="1">LZ3.2</strain>
        <tissue evidence="1">Leaf</tissue>
    </source>
</reference>